<dbReference type="GO" id="GO:0072344">
    <property type="term" value="P:rescue of stalled ribosome"/>
    <property type="evidence" value="ECO:0007669"/>
    <property type="project" value="UniProtKB-UniRule"/>
</dbReference>
<dbReference type="SUPFAM" id="SSF53178">
    <property type="entry name" value="Peptidyl-tRNA hydrolase-like"/>
    <property type="match status" value="1"/>
</dbReference>
<evidence type="ECO:0000256" key="4">
    <source>
        <dbReference type="ARBA" id="ARBA00022884"/>
    </source>
</evidence>
<comment type="caution">
    <text evidence="7">Lacks conserved residue(s) required for the propagation of feature annotation.</text>
</comment>
<name>A0A518GDT3_9BACT</name>
<evidence type="ECO:0000256" key="8">
    <source>
        <dbReference type="RuleBase" id="RU000673"/>
    </source>
</evidence>
<dbReference type="CDD" id="cd00462">
    <property type="entry name" value="PTH"/>
    <property type="match status" value="1"/>
</dbReference>
<dbReference type="InterPro" id="IPR001328">
    <property type="entry name" value="Pept_tRNA_hydro"/>
</dbReference>
<keyword evidence="11" id="KW-1185">Reference proteome</keyword>
<protein>
    <recommendedName>
        <fullName evidence="6 7">Peptidyl-tRNA hydrolase</fullName>
        <shortName evidence="7">Pth</shortName>
        <ecNumber evidence="1 7">3.1.1.29</ecNumber>
    </recommendedName>
</protein>
<dbReference type="AlphaFoldDB" id="A0A518GDT3"/>
<dbReference type="EMBL" id="CP036298">
    <property type="protein sequence ID" value="QDV26710.1"/>
    <property type="molecule type" value="Genomic_DNA"/>
</dbReference>
<gene>
    <name evidence="7 10" type="primary">pth</name>
    <name evidence="10" type="ORF">Q31a_50880</name>
</gene>
<dbReference type="Gene3D" id="3.40.50.1470">
    <property type="entry name" value="Peptidyl-tRNA hydrolase"/>
    <property type="match status" value="1"/>
</dbReference>
<dbReference type="FunFam" id="3.40.50.1470:FF:000001">
    <property type="entry name" value="Peptidyl-tRNA hydrolase"/>
    <property type="match status" value="1"/>
</dbReference>
<feature type="active site" description="Proton acceptor" evidence="7">
    <location>
        <position position="26"/>
    </location>
</feature>
<evidence type="ECO:0000256" key="3">
    <source>
        <dbReference type="ARBA" id="ARBA00022801"/>
    </source>
</evidence>
<evidence type="ECO:0000313" key="10">
    <source>
        <dbReference type="EMBL" id="QDV26710.1"/>
    </source>
</evidence>
<dbReference type="HAMAP" id="MF_00083">
    <property type="entry name" value="Pept_tRNA_hydro_bact"/>
    <property type="match status" value="1"/>
</dbReference>
<evidence type="ECO:0000256" key="1">
    <source>
        <dbReference type="ARBA" id="ARBA00013260"/>
    </source>
</evidence>
<dbReference type="GO" id="GO:0000049">
    <property type="term" value="F:tRNA binding"/>
    <property type="evidence" value="ECO:0007669"/>
    <property type="project" value="UniProtKB-UniRule"/>
</dbReference>
<comment type="subunit">
    <text evidence="7">Monomer.</text>
</comment>
<comment type="catalytic activity">
    <reaction evidence="7 8">
        <text>an N-acyl-L-alpha-aminoacyl-tRNA + H2O = an N-acyl-L-amino acid + a tRNA + H(+)</text>
        <dbReference type="Rhea" id="RHEA:54448"/>
        <dbReference type="Rhea" id="RHEA-COMP:10123"/>
        <dbReference type="Rhea" id="RHEA-COMP:13883"/>
        <dbReference type="ChEBI" id="CHEBI:15377"/>
        <dbReference type="ChEBI" id="CHEBI:15378"/>
        <dbReference type="ChEBI" id="CHEBI:59874"/>
        <dbReference type="ChEBI" id="CHEBI:78442"/>
        <dbReference type="ChEBI" id="CHEBI:138191"/>
        <dbReference type="EC" id="3.1.1.29"/>
    </reaction>
</comment>
<dbReference type="GO" id="GO:0006515">
    <property type="term" value="P:protein quality control for misfolded or incompletely synthesized proteins"/>
    <property type="evidence" value="ECO:0007669"/>
    <property type="project" value="UniProtKB-UniRule"/>
</dbReference>
<evidence type="ECO:0000256" key="6">
    <source>
        <dbReference type="ARBA" id="ARBA00050038"/>
    </source>
</evidence>
<dbReference type="RefSeq" id="WP_231690906.1">
    <property type="nucleotide sequence ID" value="NZ_CP036298.1"/>
</dbReference>
<evidence type="ECO:0000256" key="9">
    <source>
        <dbReference type="RuleBase" id="RU004320"/>
    </source>
</evidence>
<keyword evidence="7" id="KW-0963">Cytoplasm</keyword>
<dbReference type="InterPro" id="IPR018171">
    <property type="entry name" value="Pept_tRNA_hydro_CS"/>
</dbReference>
<feature type="binding site" evidence="7">
    <location>
        <position position="73"/>
    </location>
    <ligand>
        <name>tRNA</name>
        <dbReference type="ChEBI" id="CHEBI:17843"/>
    </ligand>
</feature>
<organism evidence="10 11">
    <name type="scientific">Aureliella helgolandensis</name>
    <dbReference type="NCBI Taxonomy" id="2527968"/>
    <lineage>
        <taxon>Bacteria</taxon>
        <taxon>Pseudomonadati</taxon>
        <taxon>Planctomycetota</taxon>
        <taxon>Planctomycetia</taxon>
        <taxon>Pirellulales</taxon>
        <taxon>Pirellulaceae</taxon>
        <taxon>Aureliella</taxon>
    </lineage>
</organism>
<dbReference type="InterPro" id="IPR036416">
    <property type="entry name" value="Pept_tRNA_hydro_sf"/>
</dbReference>
<keyword evidence="2 7" id="KW-0820">tRNA-binding</keyword>
<accession>A0A518GDT3</accession>
<comment type="subcellular location">
    <subcellularLocation>
        <location evidence="7">Cytoplasm</location>
    </subcellularLocation>
</comment>
<feature type="site" description="Stabilizes the basic form of H active site to accept a proton" evidence="7">
    <location>
        <position position="99"/>
    </location>
</feature>
<feature type="binding site" evidence="7">
    <location>
        <position position="21"/>
    </location>
    <ligand>
        <name>tRNA</name>
        <dbReference type="ChEBI" id="CHEBI:17843"/>
    </ligand>
</feature>
<comment type="function">
    <text evidence="7">Hydrolyzes ribosome-free peptidyl-tRNAs (with 1 or more amino acids incorporated), which drop off the ribosome during protein synthesis, or as a result of ribosome stalling.</text>
</comment>
<dbReference type="PROSITE" id="PS01195">
    <property type="entry name" value="PEPT_TRNA_HYDROL_1"/>
    <property type="match status" value="1"/>
</dbReference>
<keyword evidence="4 7" id="KW-0694">RNA-binding</keyword>
<evidence type="ECO:0000256" key="5">
    <source>
        <dbReference type="ARBA" id="ARBA00038063"/>
    </source>
</evidence>
<feature type="binding site" evidence="7">
    <location>
        <position position="71"/>
    </location>
    <ligand>
        <name>tRNA</name>
        <dbReference type="ChEBI" id="CHEBI:17843"/>
    </ligand>
</feature>
<dbReference type="NCBIfam" id="TIGR00447">
    <property type="entry name" value="pth"/>
    <property type="match status" value="1"/>
</dbReference>
<comment type="similarity">
    <text evidence="5 7 9">Belongs to the PTH family.</text>
</comment>
<feature type="site" description="Discriminates between blocked and unblocked aminoacyl-tRNA" evidence="7">
    <location>
        <position position="16"/>
    </location>
</feature>
<dbReference type="PANTHER" id="PTHR17224:SF1">
    <property type="entry name" value="PEPTIDYL-TRNA HYDROLASE"/>
    <property type="match status" value="1"/>
</dbReference>
<evidence type="ECO:0000313" key="11">
    <source>
        <dbReference type="Proteomes" id="UP000318017"/>
    </source>
</evidence>
<dbReference type="PANTHER" id="PTHR17224">
    <property type="entry name" value="PEPTIDYL-TRNA HYDROLASE"/>
    <property type="match status" value="1"/>
</dbReference>
<dbReference type="GO" id="GO:0005737">
    <property type="term" value="C:cytoplasm"/>
    <property type="evidence" value="ECO:0007669"/>
    <property type="project" value="UniProtKB-SubCell"/>
</dbReference>
<dbReference type="GO" id="GO:0004045">
    <property type="term" value="F:peptidyl-tRNA hydrolase activity"/>
    <property type="evidence" value="ECO:0007669"/>
    <property type="project" value="UniProtKB-UniRule"/>
</dbReference>
<comment type="function">
    <text evidence="7">Catalyzes the release of premature peptidyl moieties from peptidyl-tRNA molecules trapped in stalled 50S ribosomal subunits, and thus maintains levels of free tRNAs and 50S ribosomes.</text>
</comment>
<dbReference type="Proteomes" id="UP000318017">
    <property type="component" value="Chromosome"/>
</dbReference>
<dbReference type="KEGG" id="ahel:Q31a_50880"/>
<evidence type="ECO:0000256" key="7">
    <source>
        <dbReference type="HAMAP-Rule" id="MF_00083"/>
    </source>
</evidence>
<dbReference type="Pfam" id="PF01195">
    <property type="entry name" value="Pept_tRNA_hydro"/>
    <property type="match status" value="1"/>
</dbReference>
<keyword evidence="3 7" id="KW-0378">Hydrolase</keyword>
<sequence length="193" mass="21376">MSASAPTQKMVVGLGNPGAKYDRTRHNVGFEVLNRLSQQYFAPAPRTKFEGQYTSITVGPTNLILVWPLTYMNNSGRCVRATADFYKIDLEHELLVVCDDLSLPTGKLRIRLKGSGGGQKGLNDILRVAGNQNVPRLRIGIDRPPPRWDVSDYVLGRFSSDETPVISQAVQAAADAVRDWCIHDIAYCMNQVN</sequence>
<reference evidence="10 11" key="1">
    <citation type="submission" date="2019-02" db="EMBL/GenBank/DDBJ databases">
        <title>Deep-cultivation of Planctomycetes and their phenomic and genomic characterization uncovers novel biology.</title>
        <authorList>
            <person name="Wiegand S."/>
            <person name="Jogler M."/>
            <person name="Boedeker C."/>
            <person name="Pinto D."/>
            <person name="Vollmers J."/>
            <person name="Rivas-Marin E."/>
            <person name="Kohn T."/>
            <person name="Peeters S.H."/>
            <person name="Heuer A."/>
            <person name="Rast P."/>
            <person name="Oberbeckmann S."/>
            <person name="Bunk B."/>
            <person name="Jeske O."/>
            <person name="Meyerdierks A."/>
            <person name="Storesund J.E."/>
            <person name="Kallscheuer N."/>
            <person name="Luecker S."/>
            <person name="Lage O.M."/>
            <person name="Pohl T."/>
            <person name="Merkel B.J."/>
            <person name="Hornburger P."/>
            <person name="Mueller R.-W."/>
            <person name="Bruemmer F."/>
            <person name="Labrenz M."/>
            <person name="Spormann A.M."/>
            <person name="Op den Camp H."/>
            <person name="Overmann J."/>
            <person name="Amann R."/>
            <person name="Jetten M.S.M."/>
            <person name="Mascher T."/>
            <person name="Medema M.H."/>
            <person name="Devos D.P."/>
            <person name="Kaster A.-K."/>
            <person name="Ovreas L."/>
            <person name="Rohde M."/>
            <person name="Galperin M.Y."/>
            <person name="Jogler C."/>
        </authorList>
    </citation>
    <scope>NUCLEOTIDE SEQUENCE [LARGE SCALE GENOMIC DNA]</scope>
    <source>
        <strain evidence="10 11">Q31a</strain>
    </source>
</reference>
<proteinExistence type="inferred from homology"/>
<evidence type="ECO:0000256" key="2">
    <source>
        <dbReference type="ARBA" id="ARBA00022555"/>
    </source>
</evidence>
<dbReference type="EC" id="3.1.1.29" evidence="1 7"/>